<evidence type="ECO:0000256" key="6">
    <source>
        <dbReference type="ARBA" id="ARBA00022989"/>
    </source>
</evidence>
<dbReference type="GO" id="GO:0005886">
    <property type="term" value="C:plasma membrane"/>
    <property type="evidence" value="ECO:0007669"/>
    <property type="project" value="UniProtKB-SubCell"/>
</dbReference>
<feature type="transmembrane region" description="Helical" evidence="8">
    <location>
        <begin position="134"/>
        <end position="158"/>
    </location>
</feature>
<dbReference type="EMBL" id="WUWG01000001">
    <property type="protein sequence ID" value="MXU64015.1"/>
    <property type="molecule type" value="Genomic_DNA"/>
</dbReference>
<dbReference type="AlphaFoldDB" id="A0A6B0TQE7"/>
<keyword evidence="10" id="KW-1185">Reference proteome</keyword>
<comment type="caution">
    <text evidence="9">The sequence shown here is derived from an EMBL/GenBank/DDBJ whole genome shotgun (WGS) entry which is preliminary data.</text>
</comment>
<feature type="transmembrane region" description="Helical" evidence="8">
    <location>
        <begin position="69"/>
        <end position="91"/>
    </location>
</feature>
<feature type="transmembrane region" description="Helical" evidence="8">
    <location>
        <begin position="164"/>
        <end position="182"/>
    </location>
</feature>
<dbReference type="GO" id="GO:1903785">
    <property type="term" value="P:L-valine transmembrane transport"/>
    <property type="evidence" value="ECO:0007669"/>
    <property type="project" value="TreeGrafter"/>
</dbReference>
<evidence type="ECO:0000256" key="4">
    <source>
        <dbReference type="ARBA" id="ARBA00022475"/>
    </source>
</evidence>
<feature type="transmembrane region" description="Helical" evidence="8">
    <location>
        <begin position="15"/>
        <end position="33"/>
    </location>
</feature>
<evidence type="ECO:0000256" key="5">
    <source>
        <dbReference type="ARBA" id="ARBA00022692"/>
    </source>
</evidence>
<evidence type="ECO:0000313" key="10">
    <source>
        <dbReference type="Proteomes" id="UP000436016"/>
    </source>
</evidence>
<keyword evidence="7 8" id="KW-0472">Membrane</keyword>
<gene>
    <name evidence="9" type="ORF">GSH16_01050</name>
</gene>
<dbReference type="RefSeq" id="WP_160851043.1">
    <property type="nucleotide sequence ID" value="NZ_WUWG01000001.1"/>
</dbReference>
<evidence type="ECO:0000256" key="7">
    <source>
        <dbReference type="ARBA" id="ARBA00023136"/>
    </source>
</evidence>
<dbReference type="PANTHER" id="PTHR34979">
    <property type="entry name" value="INNER MEMBRANE PROTEIN YGAZ"/>
    <property type="match status" value="1"/>
</dbReference>
<name>A0A6B0TQE7_9RHOB</name>
<dbReference type="Pfam" id="PF03591">
    <property type="entry name" value="AzlC"/>
    <property type="match status" value="1"/>
</dbReference>
<comment type="similarity">
    <text evidence="2">Belongs to the AzlC family.</text>
</comment>
<keyword evidence="6 8" id="KW-1133">Transmembrane helix</keyword>
<protein>
    <submittedName>
        <fullName evidence="9">Branched-chain amino acid ABC transporter permease</fullName>
    </submittedName>
</protein>
<keyword evidence="5 8" id="KW-0812">Transmembrane</keyword>
<evidence type="ECO:0000256" key="2">
    <source>
        <dbReference type="ARBA" id="ARBA00010735"/>
    </source>
</evidence>
<dbReference type="PANTHER" id="PTHR34979:SF1">
    <property type="entry name" value="INNER MEMBRANE PROTEIN YGAZ"/>
    <property type="match status" value="1"/>
</dbReference>
<keyword evidence="4" id="KW-1003">Cell membrane</keyword>
<feature type="transmembrane region" description="Helical" evidence="8">
    <location>
        <begin position="45"/>
        <end position="63"/>
    </location>
</feature>
<dbReference type="InterPro" id="IPR011606">
    <property type="entry name" value="Brnchd-chn_aa_trnsp_permease"/>
</dbReference>
<evidence type="ECO:0000256" key="8">
    <source>
        <dbReference type="SAM" id="Phobius"/>
    </source>
</evidence>
<dbReference type="Proteomes" id="UP000436016">
    <property type="component" value="Unassembled WGS sequence"/>
</dbReference>
<keyword evidence="3" id="KW-0813">Transport</keyword>
<evidence type="ECO:0000256" key="1">
    <source>
        <dbReference type="ARBA" id="ARBA00004651"/>
    </source>
</evidence>
<reference evidence="9 10" key="1">
    <citation type="submission" date="2019-12" db="EMBL/GenBank/DDBJ databases">
        <title>Strain KN286 was isolated from seawater, which was collected from Caroline Seamount in the tropical western Pacific.</title>
        <authorList>
            <person name="Wang Q."/>
        </authorList>
    </citation>
    <scope>NUCLEOTIDE SEQUENCE [LARGE SCALE GENOMIC DNA]</scope>
    <source>
        <strain evidence="9 10">KN286</strain>
    </source>
</reference>
<evidence type="ECO:0000313" key="9">
    <source>
        <dbReference type="EMBL" id="MXU64015.1"/>
    </source>
</evidence>
<accession>A0A6B0TQE7</accession>
<sequence length="240" mass="25500">MSQVTRSYWQGVRTALPFLLVMGPFALLFGVLATEAGLTRVETTAFSVIVIAGAAQFVALQLLTESAPLAAVILTGLAVNLRMLFYSAALVPHLGDAPLWKRALAGYLLFDQTYGMAIQRFETLTGMTGTQKYAYFYGCATPLVIFWYGFTVVGAVAGNLIPEGYPLDFAVPITFIALFAPALRSLPHLGAAFVSVVATLALGWVPYNLGLIIAALIAMASGAALELWLTRRAEGGSDAA</sequence>
<comment type="subcellular location">
    <subcellularLocation>
        <location evidence="1">Cell membrane</location>
        <topology evidence="1">Multi-pass membrane protein</topology>
    </subcellularLocation>
</comment>
<proteinExistence type="inferred from homology"/>
<evidence type="ECO:0000256" key="3">
    <source>
        <dbReference type="ARBA" id="ARBA00022448"/>
    </source>
</evidence>
<feature type="transmembrane region" description="Helical" evidence="8">
    <location>
        <begin position="211"/>
        <end position="229"/>
    </location>
</feature>
<organism evidence="9 10">
    <name type="scientific">Oceanomicrobium pacificus</name>
    <dbReference type="NCBI Taxonomy" id="2692916"/>
    <lineage>
        <taxon>Bacteria</taxon>
        <taxon>Pseudomonadati</taxon>
        <taxon>Pseudomonadota</taxon>
        <taxon>Alphaproteobacteria</taxon>
        <taxon>Rhodobacterales</taxon>
        <taxon>Paracoccaceae</taxon>
        <taxon>Oceanomicrobium</taxon>
    </lineage>
</organism>